<dbReference type="InterPro" id="IPR003208">
    <property type="entry name" value="Dehydtase/Dehydtase_re"/>
</dbReference>
<evidence type="ECO:0000313" key="1">
    <source>
        <dbReference type="EMBL" id="GAY73624.1"/>
    </source>
</evidence>
<comment type="caution">
    <text evidence="1">The sequence shown here is derived from an EMBL/GenBank/DDBJ whole genome shotgun (WGS) entry which is preliminary data.</text>
</comment>
<keyword evidence="2" id="KW-1185">Reference proteome</keyword>
<gene>
    <name evidence="1" type="ORF">NBRC111893_1770</name>
</gene>
<dbReference type="AlphaFoldDB" id="A0A401FMM2"/>
<name>A0A401FMM2_9LACO</name>
<dbReference type="PIRSF" id="PIRSF011503">
    <property type="entry name" value="DdrB_PduH"/>
    <property type="match status" value="1"/>
</dbReference>
<dbReference type="Gene3D" id="3.40.50.10150">
    <property type="entry name" value="B12-dependent dehydatase associated subunit"/>
    <property type="match status" value="1"/>
</dbReference>
<protein>
    <submittedName>
        <fullName evidence="1">Propanediol dehydratase reactivation factor small subunit</fullName>
    </submittedName>
</protein>
<accession>A0A401FMM2</accession>
<proteinExistence type="predicted"/>
<dbReference type="InterPro" id="IPR010254">
    <property type="entry name" value="B12-dep_deHydtase_bsu"/>
</dbReference>
<dbReference type="RefSeq" id="WP_225417652.1">
    <property type="nucleotide sequence ID" value="NZ_BEXA01000003.1"/>
</dbReference>
<sequence>MIEENEKIPSIVLAVSEADKSLSGLDELFNGIEEEEIPVSIQSIADGDTFIRAHKAALSSKLAVGIAFDQDMVVLHHKNLKEREPLFVIDRSNQQMLRSLGANAARLVKGTPFKKLKGGTLFEIIRIS</sequence>
<evidence type="ECO:0000313" key="2">
    <source>
        <dbReference type="Proteomes" id="UP000286974"/>
    </source>
</evidence>
<reference evidence="1 2" key="1">
    <citation type="submission" date="2017-11" db="EMBL/GenBank/DDBJ databases">
        <title>Draft Genome Sequence of Lactobacillus curieae NBRC 111893 isolated from Koso, a Japanese sugar-Vegetable Fermented Beverage.</title>
        <authorList>
            <person name="Chiou T.Y."/>
            <person name="Oshima K."/>
            <person name="Suda W."/>
            <person name="Hattori M."/>
            <person name="Takahashi T."/>
        </authorList>
    </citation>
    <scope>NUCLEOTIDE SEQUENCE [LARGE SCALE GENOMIC DNA]</scope>
    <source>
        <strain evidence="1 2">NBRC111893</strain>
    </source>
</reference>
<organism evidence="1 2">
    <name type="scientific">Lentilactobacillus kosonis</name>
    <dbReference type="NCBI Taxonomy" id="2810561"/>
    <lineage>
        <taxon>Bacteria</taxon>
        <taxon>Bacillati</taxon>
        <taxon>Bacillota</taxon>
        <taxon>Bacilli</taxon>
        <taxon>Lactobacillales</taxon>
        <taxon>Lactobacillaceae</taxon>
        <taxon>Lentilactobacillus</taxon>
    </lineage>
</organism>
<dbReference type="SUPFAM" id="SSF52968">
    <property type="entry name" value="B12-dependent dehydatase associated subunit"/>
    <property type="match status" value="1"/>
</dbReference>
<dbReference type="EMBL" id="BEXA01000003">
    <property type="protein sequence ID" value="GAY73624.1"/>
    <property type="molecule type" value="Genomic_DNA"/>
</dbReference>
<dbReference type="Proteomes" id="UP000286974">
    <property type="component" value="Unassembled WGS sequence"/>
</dbReference>
<dbReference type="InterPro" id="IPR009192">
    <property type="entry name" value="Diol/glycerol_deHydtase_re_ssu"/>
</dbReference>
<dbReference type="Pfam" id="PF02288">
    <property type="entry name" value="Dehydratase_MU"/>
    <property type="match status" value="1"/>
</dbReference>